<dbReference type="Pfam" id="PF03367">
    <property type="entry name" value="Zn_ribbon_ZPR1"/>
    <property type="match status" value="2"/>
</dbReference>
<dbReference type="GO" id="GO:0008270">
    <property type="term" value="F:zinc ion binding"/>
    <property type="evidence" value="ECO:0007669"/>
    <property type="project" value="UniProtKB-KW"/>
</dbReference>
<dbReference type="InterPro" id="IPR042452">
    <property type="entry name" value="ZPR1_Znf1/2"/>
</dbReference>
<keyword evidence="11" id="KW-1185">Reference proteome</keyword>
<comment type="subcellular location">
    <subcellularLocation>
        <location evidence="1">Nucleus</location>
    </subcellularLocation>
</comment>
<evidence type="ECO:0000256" key="4">
    <source>
        <dbReference type="ARBA" id="ARBA00022737"/>
    </source>
</evidence>
<dbReference type="Gene3D" id="2.60.120.1040">
    <property type="entry name" value="ZPR1, A/B domain"/>
    <property type="match status" value="2"/>
</dbReference>
<organism evidence="10 11">
    <name type="scientific">Vanilla planifolia</name>
    <name type="common">Vanilla</name>
    <dbReference type="NCBI Taxonomy" id="51239"/>
    <lineage>
        <taxon>Eukaryota</taxon>
        <taxon>Viridiplantae</taxon>
        <taxon>Streptophyta</taxon>
        <taxon>Embryophyta</taxon>
        <taxon>Tracheophyta</taxon>
        <taxon>Spermatophyta</taxon>
        <taxon>Magnoliopsida</taxon>
        <taxon>Liliopsida</taxon>
        <taxon>Asparagales</taxon>
        <taxon>Orchidaceae</taxon>
        <taxon>Vanilloideae</taxon>
        <taxon>Vanilleae</taxon>
        <taxon>Vanilla</taxon>
    </lineage>
</organism>
<evidence type="ECO:0000256" key="2">
    <source>
        <dbReference type="ARBA" id="ARBA00008354"/>
    </source>
</evidence>
<dbReference type="FunFam" id="2.60.120.1040:FF:000001">
    <property type="entry name" value="Zinc finger protein ZPR1"/>
    <property type="match status" value="1"/>
</dbReference>
<dbReference type="NCBIfam" id="TIGR00310">
    <property type="entry name" value="ZPR1_znf"/>
    <property type="match status" value="2"/>
</dbReference>
<dbReference type="Pfam" id="PF22794">
    <property type="entry name" value="jr-ZPR1"/>
    <property type="match status" value="2"/>
</dbReference>
<feature type="domain" description="Zinc finger ZPR1-type" evidence="9">
    <location>
        <begin position="404"/>
        <end position="564"/>
    </location>
</feature>
<name>A0A835QN65_VANPL</name>
<keyword evidence="7" id="KW-0539">Nucleus</keyword>
<dbReference type="AlphaFoldDB" id="A0A835QN65"/>
<evidence type="ECO:0000256" key="5">
    <source>
        <dbReference type="ARBA" id="ARBA00022771"/>
    </source>
</evidence>
<evidence type="ECO:0000256" key="6">
    <source>
        <dbReference type="ARBA" id="ARBA00022833"/>
    </source>
</evidence>
<dbReference type="Proteomes" id="UP000636800">
    <property type="component" value="Chromosome 7"/>
</dbReference>
<comment type="similarity">
    <text evidence="2">Belongs to the ZPR1 family.</text>
</comment>
<dbReference type="OrthoDB" id="756948at2759"/>
<proteinExistence type="inferred from homology"/>
<feature type="domain" description="Zinc finger ZPR1-type" evidence="9">
    <location>
        <begin position="146"/>
        <end position="306"/>
    </location>
</feature>
<dbReference type="InterPro" id="IPR004457">
    <property type="entry name" value="Znf_ZPR1"/>
</dbReference>
<dbReference type="Gene3D" id="2.20.25.420">
    <property type="entry name" value="ZPR1, zinc finger domain"/>
    <property type="match status" value="2"/>
</dbReference>
<evidence type="ECO:0000313" key="11">
    <source>
        <dbReference type="Proteomes" id="UP000636800"/>
    </source>
</evidence>
<dbReference type="InterPro" id="IPR056180">
    <property type="entry name" value="ZPR1_jr_dom"/>
</dbReference>
<feature type="coiled-coil region" evidence="8">
    <location>
        <begin position="242"/>
        <end position="269"/>
    </location>
</feature>
<keyword evidence="6" id="KW-0862">Zinc</keyword>
<dbReference type="FunFam" id="2.20.25.420:FF:000002">
    <property type="entry name" value="Zinc finger protein ZPR1"/>
    <property type="match status" value="1"/>
</dbReference>
<dbReference type="InterPro" id="IPR040141">
    <property type="entry name" value="ZPR1"/>
</dbReference>
<dbReference type="PANTHER" id="PTHR10876:SF0">
    <property type="entry name" value="ZINC FINGER PROTEIN ZPR1"/>
    <property type="match status" value="1"/>
</dbReference>
<evidence type="ECO:0000256" key="7">
    <source>
        <dbReference type="ARBA" id="ARBA00023242"/>
    </source>
</evidence>
<keyword evidence="8" id="KW-0175">Coiled coil</keyword>
<dbReference type="FunFam" id="2.20.25.420:FF:000001">
    <property type="entry name" value="Zinc finger protein ZPR1"/>
    <property type="match status" value="1"/>
</dbReference>
<dbReference type="FunFam" id="2.60.120.1040:FF:000002">
    <property type="entry name" value="zinc finger protein ZPR1"/>
    <property type="match status" value="1"/>
</dbReference>
<sequence>MGQGKQAARWWSRGRHDWKKDMKRYVGTYDPSSALSGALVPPGHFCCCRLSRIIERGPLPSDLVSRHLLFLDDFSLRQRHFAIVFAGVLGRLACAVGQSASCGGLDLRLHLSSSMESGEALTDIGSAVDLVSADEAVESPLHEIESLCMRCGNNGITRLLLTRIPYFREVVLMAFECSHCYEKNNEVQFAGQLQPRGCYYQLQVPSNDPQMLNRQVVKSDSATIKIPELDFEIPPEAQCGTLSTVEGILKRAADELDTLQEERRKVDLTTAEAIDRFLRKLRTFAGGSSSFTFILDDPSGNSFIENPYAPSQDPSLSIRFYERTLEQQAALGFLAVPSEELQKDTGGIATSEVTGVTQSGLHEFPHGSIGAVAGRRAIAQGSTDQIATSLCRYSAPEEVETLPSTCGACGASCVTRFYATKIPYFREVIVMATTCDLCGYRSSELKPGGEIPKKGKRITVHVQSIQDLSRDVIKSDTACVKVPELELELASGTLGGIVTTVEGLITKISENLERIHGFTLGDSLDETRKTKWQHFKSQLKKLLDLEEPWTLVLDDALSSSFVAPVTDAMEDDKQLIVEEYVRTWEQNEELGLNDMDTSSADDAYLKQT</sequence>
<comment type="caution">
    <text evidence="10">The sequence shown here is derived from an EMBL/GenBank/DDBJ whole genome shotgun (WGS) entry which is preliminary data.</text>
</comment>
<keyword evidence="5" id="KW-0863">Zinc-finger</keyword>
<evidence type="ECO:0000256" key="3">
    <source>
        <dbReference type="ARBA" id="ARBA00022723"/>
    </source>
</evidence>
<evidence type="ECO:0000256" key="8">
    <source>
        <dbReference type="SAM" id="Coils"/>
    </source>
</evidence>
<keyword evidence="3" id="KW-0479">Metal-binding</keyword>
<evidence type="ECO:0000313" key="10">
    <source>
        <dbReference type="EMBL" id="KAG0474046.1"/>
    </source>
</evidence>
<dbReference type="SMART" id="SM00709">
    <property type="entry name" value="Zpr1"/>
    <property type="match status" value="2"/>
</dbReference>
<dbReference type="EMBL" id="JADCNL010000007">
    <property type="protein sequence ID" value="KAG0474046.1"/>
    <property type="molecule type" value="Genomic_DNA"/>
</dbReference>
<accession>A0A835QN65</accession>
<reference evidence="10 11" key="1">
    <citation type="journal article" date="2020" name="Nat. Food">
        <title>A phased Vanilla planifolia genome enables genetic improvement of flavour and production.</title>
        <authorList>
            <person name="Hasing T."/>
            <person name="Tang H."/>
            <person name="Brym M."/>
            <person name="Khazi F."/>
            <person name="Huang T."/>
            <person name="Chambers A.H."/>
        </authorList>
    </citation>
    <scope>NUCLEOTIDE SEQUENCE [LARGE SCALE GENOMIC DNA]</scope>
    <source>
        <tissue evidence="10">Leaf</tissue>
    </source>
</reference>
<protein>
    <recommendedName>
        <fullName evidence="9">Zinc finger ZPR1-type domain-containing protein</fullName>
    </recommendedName>
</protein>
<keyword evidence="4" id="KW-0677">Repeat</keyword>
<evidence type="ECO:0000256" key="1">
    <source>
        <dbReference type="ARBA" id="ARBA00004123"/>
    </source>
</evidence>
<dbReference type="InterPro" id="IPR042451">
    <property type="entry name" value="ZPR1_A/B_dom"/>
</dbReference>
<dbReference type="PANTHER" id="PTHR10876">
    <property type="entry name" value="ZINC FINGER PROTEIN ZPR1"/>
    <property type="match status" value="1"/>
</dbReference>
<evidence type="ECO:0000259" key="9">
    <source>
        <dbReference type="SMART" id="SM00709"/>
    </source>
</evidence>
<dbReference type="GO" id="GO:0005634">
    <property type="term" value="C:nucleus"/>
    <property type="evidence" value="ECO:0007669"/>
    <property type="project" value="UniProtKB-SubCell"/>
</dbReference>
<gene>
    <name evidence="10" type="ORF">HPP92_015903</name>
</gene>